<evidence type="ECO:0008006" key="4">
    <source>
        <dbReference type="Google" id="ProtNLM"/>
    </source>
</evidence>
<dbReference type="PANTHER" id="PTHR14024">
    <property type="entry name" value="PERILIPIN"/>
    <property type="match status" value="1"/>
</dbReference>
<gene>
    <name evidence="2" type="ORF">VP01_1114g1</name>
</gene>
<organism evidence="2 3">
    <name type="scientific">Puccinia sorghi</name>
    <dbReference type="NCBI Taxonomy" id="27349"/>
    <lineage>
        <taxon>Eukaryota</taxon>
        <taxon>Fungi</taxon>
        <taxon>Dikarya</taxon>
        <taxon>Basidiomycota</taxon>
        <taxon>Pucciniomycotina</taxon>
        <taxon>Pucciniomycetes</taxon>
        <taxon>Pucciniales</taxon>
        <taxon>Pucciniaceae</taxon>
        <taxon>Puccinia</taxon>
    </lineage>
</organism>
<evidence type="ECO:0000313" key="2">
    <source>
        <dbReference type="EMBL" id="KNZ63674.1"/>
    </source>
</evidence>
<dbReference type="Proteomes" id="UP000037035">
    <property type="component" value="Unassembled WGS sequence"/>
</dbReference>
<dbReference type="STRING" id="27349.A0A0L6VSK2"/>
<dbReference type="AlphaFoldDB" id="A0A0L6VSK2"/>
<name>A0A0L6VSK2_9BASI</name>
<protein>
    <recommendedName>
        <fullName evidence="4">Lipid droplet-associated perilipin protein</fullName>
    </recommendedName>
</protein>
<dbReference type="PANTHER" id="PTHR14024:SF49">
    <property type="entry name" value="LIPID STORAGE DROPLETS SURFACE-BINDING PROTEIN 1"/>
    <property type="match status" value="1"/>
</dbReference>
<evidence type="ECO:0000256" key="1">
    <source>
        <dbReference type="SAM" id="MobiDB-lite"/>
    </source>
</evidence>
<comment type="caution">
    <text evidence="2">The sequence shown here is derived from an EMBL/GenBank/DDBJ whole genome shotgun (WGS) entry which is preliminary data.</text>
</comment>
<feature type="region of interest" description="Disordered" evidence="1">
    <location>
        <begin position="1"/>
        <end position="21"/>
    </location>
</feature>
<dbReference type="EMBL" id="LAVV01001277">
    <property type="protein sequence ID" value="KNZ63674.1"/>
    <property type="molecule type" value="Genomic_DNA"/>
</dbReference>
<dbReference type="OrthoDB" id="376826at2759"/>
<evidence type="ECO:0000313" key="3">
    <source>
        <dbReference type="Proteomes" id="UP000037035"/>
    </source>
</evidence>
<proteinExistence type="predicted"/>
<reference evidence="2 3" key="1">
    <citation type="submission" date="2015-08" db="EMBL/GenBank/DDBJ databases">
        <title>Next Generation Sequencing and Analysis of the Genome of Puccinia sorghi L Schw, the Causal Agent of Maize Common Rust.</title>
        <authorList>
            <person name="Rochi L."/>
            <person name="Burguener G."/>
            <person name="Darino M."/>
            <person name="Turjanski A."/>
            <person name="Kreff E."/>
            <person name="Dieguez M.J."/>
            <person name="Sacco F."/>
        </authorList>
    </citation>
    <scope>NUCLEOTIDE SEQUENCE [LARGE SCALE GENOMIC DNA]</scope>
    <source>
        <strain evidence="2 3">RO10H11247</strain>
    </source>
</reference>
<keyword evidence="3" id="KW-1185">Reference proteome</keyword>
<dbReference type="SUPFAM" id="SSF58113">
    <property type="entry name" value="Apolipoprotein A-I"/>
    <property type="match status" value="1"/>
</dbReference>
<sequence length="274" mass="29936">MSAEVQSRPHPAGAPNGTTNGDVSLPTFVHRVVNIPVIADTLGAVYSTLQANPYSAAVYGKAEGAVLYMYEQSKPLQVKLAGPIEQVDAVANKGLDFVQSKAPIIFEVRTEDIISRAKQPANQVLAYGKTYQEAATARLGPMVEQFHSQLSGSQQTLANLQEKLQAGLQNVRNDPKVVPDQIKYLSEQLIGELERLSSFVLEKRKDLPQNAQQVINPLIEKLQKGYGDIKEEMTKTDVPLVQRATNVLQYSKDQASPVVHEAVQAFKKIIGSSS</sequence>
<dbReference type="VEuPathDB" id="FungiDB:VP01_1114g1"/>
<accession>A0A0L6VSK2</accession>